<dbReference type="EMBL" id="JQGC01000003">
    <property type="protein sequence ID" value="KFL32175.1"/>
    <property type="molecule type" value="Genomic_DNA"/>
</dbReference>
<evidence type="ECO:0000256" key="4">
    <source>
        <dbReference type="SAM" id="SignalP"/>
    </source>
</evidence>
<dbReference type="STRING" id="46914.JP75_04195"/>
<accession>A0A087M5M2</accession>
<dbReference type="InterPro" id="IPR028082">
    <property type="entry name" value="Peripla_BP_I"/>
</dbReference>
<sequence length="420" mass="45337">MQKLLTSFGVAAALLAGTAIASAEENPIKLGHLSVHTGPYGHFGPHFDGASDFAIGLINENPPLGRPIQAFHQDWGTLGEGQVARRLVEQEGVDILYNISHNYESYRDWLLGFVAQNGRPAIPSVFAGSQRVEWGGTPEEPMFRGSPMDTAQAAAVAQHAQSLGATRVVIIASEDSGMQMSQDSAIKAAKVLGMEVLADIDIQTEQTSYRSEVARANSLNPDAILVFSQAEEGGIIVKNAAEMGMSVLFLGEPNWLAEEFPRTATMGAINRQKGVYIVGYTHSDSPAWDYFKEKWEASDYARLSPAGDSYTMQMYDMLNMTALAIEAAGTTDAREWANHVREVSMAPGKKVYSYAEGIAALKAGEDIDYEGVTGSYDYTDTGVVSGQFAAFSWNSPSEWEQTALIDGTAVLELDAAPMPE</sequence>
<reference evidence="6 7" key="1">
    <citation type="submission" date="2014-08" db="EMBL/GenBank/DDBJ databases">
        <authorList>
            <person name="Hassan Y.I."/>
            <person name="Lepp D."/>
            <person name="Zhou T."/>
        </authorList>
    </citation>
    <scope>NUCLEOTIDE SEQUENCE [LARGE SCALE GENOMIC DNA]</scope>
    <source>
        <strain evidence="6 7">IFO13584</strain>
    </source>
</reference>
<feature type="chain" id="PRO_5001825915" description="Leucine-binding protein domain-containing protein" evidence="4">
    <location>
        <begin position="24"/>
        <end position="420"/>
    </location>
</feature>
<evidence type="ECO:0000256" key="2">
    <source>
        <dbReference type="ARBA" id="ARBA00022729"/>
    </source>
</evidence>
<dbReference type="AlphaFoldDB" id="A0A087M5M2"/>
<keyword evidence="7" id="KW-1185">Reference proteome</keyword>
<dbReference type="RefSeq" id="WP_035079624.1">
    <property type="nucleotide sequence ID" value="NZ_JQGC01000003.1"/>
</dbReference>
<dbReference type="Proteomes" id="UP000028981">
    <property type="component" value="Unassembled WGS sequence"/>
</dbReference>
<dbReference type="Pfam" id="PF13458">
    <property type="entry name" value="Peripla_BP_6"/>
    <property type="match status" value="1"/>
</dbReference>
<dbReference type="GO" id="GO:0006865">
    <property type="term" value="P:amino acid transport"/>
    <property type="evidence" value="ECO:0007669"/>
    <property type="project" value="UniProtKB-KW"/>
</dbReference>
<dbReference type="SUPFAM" id="SSF53822">
    <property type="entry name" value="Periplasmic binding protein-like I"/>
    <property type="match status" value="1"/>
</dbReference>
<evidence type="ECO:0000259" key="5">
    <source>
        <dbReference type="Pfam" id="PF13458"/>
    </source>
</evidence>
<keyword evidence="3" id="KW-0029">Amino-acid transport</keyword>
<keyword evidence="2 4" id="KW-0732">Signal</keyword>
<name>A0A087M5M2_9HYPH</name>
<dbReference type="OrthoDB" id="9791590at2"/>
<comment type="caution">
    <text evidence="6">The sequence shown here is derived from an EMBL/GenBank/DDBJ whole genome shotgun (WGS) entry which is preliminary data.</text>
</comment>
<protein>
    <recommendedName>
        <fullName evidence="5">Leucine-binding protein domain-containing protein</fullName>
    </recommendedName>
</protein>
<organism evidence="6 7">
    <name type="scientific">Devosia riboflavina</name>
    <dbReference type="NCBI Taxonomy" id="46914"/>
    <lineage>
        <taxon>Bacteria</taxon>
        <taxon>Pseudomonadati</taxon>
        <taxon>Pseudomonadota</taxon>
        <taxon>Alphaproteobacteria</taxon>
        <taxon>Hyphomicrobiales</taxon>
        <taxon>Devosiaceae</taxon>
        <taxon>Devosia</taxon>
    </lineage>
</organism>
<keyword evidence="3" id="KW-0813">Transport</keyword>
<evidence type="ECO:0000256" key="3">
    <source>
        <dbReference type="ARBA" id="ARBA00022970"/>
    </source>
</evidence>
<dbReference type="Gene3D" id="3.40.50.2300">
    <property type="match status" value="2"/>
</dbReference>
<proteinExistence type="inferred from homology"/>
<dbReference type="PANTHER" id="PTHR30483:SF6">
    <property type="entry name" value="PERIPLASMIC BINDING PROTEIN OF ABC TRANSPORTER FOR NATURAL AMINO ACIDS"/>
    <property type="match status" value="1"/>
</dbReference>
<evidence type="ECO:0000313" key="7">
    <source>
        <dbReference type="Proteomes" id="UP000028981"/>
    </source>
</evidence>
<dbReference type="InterPro" id="IPR028081">
    <property type="entry name" value="Leu-bd"/>
</dbReference>
<feature type="domain" description="Leucine-binding protein" evidence="5">
    <location>
        <begin position="27"/>
        <end position="359"/>
    </location>
</feature>
<dbReference type="InterPro" id="IPR051010">
    <property type="entry name" value="BCAA_transport"/>
</dbReference>
<evidence type="ECO:0000313" key="6">
    <source>
        <dbReference type="EMBL" id="KFL32175.1"/>
    </source>
</evidence>
<gene>
    <name evidence="6" type="ORF">JP75_04195</name>
</gene>
<comment type="similarity">
    <text evidence="1">Belongs to the leucine-binding protein family.</text>
</comment>
<dbReference type="PANTHER" id="PTHR30483">
    <property type="entry name" value="LEUCINE-SPECIFIC-BINDING PROTEIN"/>
    <property type="match status" value="1"/>
</dbReference>
<feature type="signal peptide" evidence="4">
    <location>
        <begin position="1"/>
        <end position="23"/>
    </location>
</feature>
<evidence type="ECO:0000256" key="1">
    <source>
        <dbReference type="ARBA" id="ARBA00010062"/>
    </source>
</evidence>